<dbReference type="Pfam" id="PF19086">
    <property type="entry name" value="Terpene_syn_C_2"/>
    <property type="match status" value="1"/>
</dbReference>
<dbReference type="EMBL" id="JACHBR010000001">
    <property type="protein sequence ID" value="MBB5629027.1"/>
    <property type="molecule type" value="Genomic_DNA"/>
</dbReference>
<dbReference type="AlphaFoldDB" id="A0A7W8Z7X2"/>
<proteinExistence type="predicted"/>
<keyword evidence="2" id="KW-1185">Reference proteome</keyword>
<evidence type="ECO:0008006" key="3">
    <source>
        <dbReference type="Google" id="ProtNLM"/>
    </source>
</evidence>
<gene>
    <name evidence="1" type="ORF">BJ981_004726</name>
</gene>
<evidence type="ECO:0000313" key="1">
    <source>
        <dbReference type="EMBL" id="MBB5629027.1"/>
    </source>
</evidence>
<name>A0A7W8Z7X2_9ACTN</name>
<protein>
    <recommendedName>
        <fullName evidence="3">Terpene synthase</fullName>
    </recommendedName>
</protein>
<dbReference type="RefSeq" id="WP_239138988.1">
    <property type="nucleotide sequence ID" value="NZ_BOOS01000002.1"/>
</dbReference>
<comment type="caution">
    <text evidence="1">The sequence shown here is derived from an EMBL/GenBank/DDBJ whole genome shotgun (WGS) entry which is preliminary data.</text>
</comment>
<accession>A0A7W8Z7X2</accession>
<evidence type="ECO:0000313" key="2">
    <source>
        <dbReference type="Proteomes" id="UP000588112"/>
    </source>
</evidence>
<organism evidence="1 2">
    <name type="scientific">Sphaerisporangium krabiense</name>
    <dbReference type="NCBI Taxonomy" id="763782"/>
    <lineage>
        <taxon>Bacteria</taxon>
        <taxon>Bacillati</taxon>
        <taxon>Actinomycetota</taxon>
        <taxon>Actinomycetes</taxon>
        <taxon>Streptosporangiales</taxon>
        <taxon>Streptosporangiaceae</taxon>
        <taxon>Sphaerisporangium</taxon>
    </lineage>
</organism>
<reference evidence="1 2" key="1">
    <citation type="submission" date="2020-08" db="EMBL/GenBank/DDBJ databases">
        <title>Sequencing the genomes of 1000 actinobacteria strains.</title>
        <authorList>
            <person name="Klenk H.-P."/>
        </authorList>
    </citation>
    <scope>NUCLEOTIDE SEQUENCE [LARGE SCALE GENOMIC DNA]</scope>
    <source>
        <strain evidence="1 2">DSM 45790</strain>
    </source>
</reference>
<dbReference type="Proteomes" id="UP000588112">
    <property type="component" value="Unassembled WGS sequence"/>
</dbReference>
<dbReference type="SUPFAM" id="SSF48576">
    <property type="entry name" value="Terpenoid synthases"/>
    <property type="match status" value="1"/>
</dbReference>
<dbReference type="InterPro" id="IPR008949">
    <property type="entry name" value="Isoprenoid_synthase_dom_sf"/>
</dbReference>
<sequence>MSTDLDALEIGRICAEAGRSQRHMRQWTAEYPGLFPARPFDAAFYGTLSMAMAFSGPWFTAEELKITNKAALWGFAADWLADYVHSSPGEVRELVGACLAVADGVPPAAGDDLGRTLAHLRADLAAAPAFPELETVWRDELARMLDTMARESDWKAAGITPSLEEYLDNADNHGFCFVFACHWIATGGPDAARDADRVRQAARAVQRVMRLLNDLSSYERDKSWGDLNALLIGVSREQVLERAAALTREARTLIGELRGGHDRLAVYMERQMDFCAGFYEVGAYWGSL</sequence>
<dbReference type="Gene3D" id="1.10.600.10">
    <property type="entry name" value="Farnesyl Diphosphate Synthase"/>
    <property type="match status" value="1"/>
</dbReference>